<comment type="caution">
    <text evidence="1">The sequence shown here is derived from an EMBL/GenBank/DDBJ whole genome shotgun (WGS) entry which is preliminary data.</text>
</comment>
<dbReference type="Proteomes" id="UP001278571">
    <property type="component" value="Unassembled WGS sequence"/>
</dbReference>
<accession>A0ABU4KGD4</accession>
<evidence type="ECO:0000313" key="2">
    <source>
        <dbReference type="Proteomes" id="UP001278571"/>
    </source>
</evidence>
<gene>
    <name evidence="1" type="ORF">R2363_32260</name>
</gene>
<reference evidence="1 2" key="1">
    <citation type="submission" date="2023-10" db="EMBL/GenBank/DDBJ databases">
        <authorList>
            <person name="Wang X.X."/>
        </authorList>
    </citation>
    <scope>NUCLEOTIDE SEQUENCE [LARGE SCALE GENOMIC DNA]</scope>
    <source>
        <strain evidence="1 2">NBRC 12816</strain>
    </source>
</reference>
<evidence type="ECO:0000313" key="1">
    <source>
        <dbReference type="EMBL" id="MDX2296834.1"/>
    </source>
</evidence>
<keyword evidence="2" id="KW-1185">Reference proteome</keyword>
<dbReference type="RefSeq" id="WP_319012997.1">
    <property type="nucleotide sequence ID" value="NZ_JAWJZF010000510.1"/>
</dbReference>
<name>A0ABU4KGD4_9ACTN</name>
<protein>
    <submittedName>
        <fullName evidence="1">Uncharacterized protein</fullName>
    </submittedName>
</protein>
<dbReference type="EMBL" id="JAWJZF010000510">
    <property type="protein sequence ID" value="MDX2296834.1"/>
    <property type="molecule type" value="Genomic_DNA"/>
</dbReference>
<proteinExistence type="predicted"/>
<feature type="non-terminal residue" evidence="1">
    <location>
        <position position="96"/>
    </location>
</feature>
<organism evidence="1 2">
    <name type="scientific">Streptomyces roseolus</name>
    <dbReference type="NCBI Taxonomy" id="67358"/>
    <lineage>
        <taxon>Bacteria</taxon>
        <taxon>Bacillati</taxon>
        <taxon>Actinomycetota</taxon>
        <taxon>Actinomycetes</taxon>
        <taxon>Kitasatosporales</taxon>
        <taxon>Streptomycetaceae</taxon>
        <taxon>Streptomyces</taxon>
    </lineage>
</organism>
<sequence length="96" mass="10466">MARTDTLSALYPRIDRGTASRARDVLDFCDRIRAGVKAHQAIGLAFPKAVFGLTQFKGEPIDEGKPYRFGVPISNTGDGELRLALVPDCSCFTYDG</sequence>